<sequence>MYCRQNRPFALSPHLPLPWNLAGELMPPTIYTLHEMTRIYQSQYKPPFSLTSKATPNTLTLYTMDRQTHGSQPAIEEEPKSAVTLSVAGPLFRTPVVAANQQLWDTDKALYLTAFYNQFCNIIMMATFTGGVQAAVSCLHE</sequence>
<comment type="caution">
    <text evidence="1">The sequence shown here is derived from an EMBL/GenBank/DDBJ whole genome shotgun (WGS) entry which is preliminary data.</text>
</comment>
<gene>
    <name evidence="1" type="ORF">FA13DRAFT_337163</name>
</gene>
<proteinExistence type="predicted"/>
<evidence type="ECO:0000313" key="2">
    <source>
        <dbReference type="Proteomes" id="UP000298030"/>
    </source>
</evidence>
<keyword evidence="2" id="KW-1185">Reference proteome</keyword>
<protein>
    <submittedName>
        <fullName evidence="1">Uncharacterized protein</fullName>
    </submittedName>
</protein>
<dbReference type="Proteomes" id="UP000298030">
    <property type="component" value="Unassembled WGS sequence"/>
</dbReference>
<accession>A0A4Y7TBU6</accession>
<dbReference type="EMBL" id="QPFP01000018">
    <property type="protein sequence ID" value="TEB31646.1"/>
    <property type="molecule type" value="Genomic_DNA"/>
</dbReference>
<organism evidence="1 2">
    <name type="scientific">Coprinellus micaceus</name>
    <name type="common">Glistening ink-cap mushroom</name>
    <name type="synonym">Coprinus micaceus</name>
    <dbReference type="NCBI Taxonomy" id="71717"/>
    <lineage>
        <taxon>Eukaryota</taxon>
        <taxon>Fungi</taxon>
        <taxon>Dikarya</taxon>
        <taxon>Basidiomycota</taxon>
        <taxon>Agaricomycotina</taxon>
        <taxon>Agaricomycetes</taxon>
        <taxon>Agaricomycetidae</taxon>
        <taxon>Agaricales</taxon>
        <taxon>Agaricineae</taxon>
        <taxon>Psathyrellaceae</taxon>
        <taxon>Coprinellus</taxon>
    </lineage>
</organism>
<name>A0A4Y7TBU6_COPMI</name>
<dbReference type="AlphaFoldDB" id="A0A4Y7TBU6"/>
<evidence type="ECO:0000313" key="1">
    <source>
        <dbReference type="EMBL" id="TEB31646.1"/>
    </source>
</evidence>
<reference evidence="1 2" key="1">
    <citation type="journal article" date="2019" name="Nat. Ecol. Evol.">
        <title>Megaphylogeny resolves global patterns of mushroom evolution.</title>
        <authorList>
            <person name="Varga T."/>
            <person name="Krizsan K."/>
            <person name="Foldi C."/>
            <person name="Dima B."/>
            <person name="Sanchez-Garcia M."/>
            <person name="Sanchez-Ramirez S."/>
            <person name="Szollosi G.J."/>
            <person name="Szarkandi J.G."/>
            <person name="Papp V."/>
            <person name="Albert L."/>
            <person name="Andreopoulos W."/>
            <person name="Angelini C."/>
            <person name="Antonin V."/>
            <person name="Barry K.W."/>
            <person name="Bougher N.L."/>
            <person name="Buchanan P."/>
            <person name="Buyck B."/>
            <person name="Bense V."/>
            <person name="Catcheside P."/>
            <person name="Chovatia M."/>
            <person name="Cooper J."/>
            <person name="Damon W."/>
            <person name="Desjardin D."/>
            <person name="Finy P."/>
            <person name="Geml J."/>
            <person name="Haridas S."/>
            <person name="Hughes K."/>
            <person name="Justo A."/>
            <person name="Karasinski D."/>
            <person name="Kautmanova I."/>
            <person name="Kiss B."/>
            <person name="Kocsube S."/>
            <person name="Kotiranta H."/>
            <person name="LaButti K.M."/>
            <person name="Lechner B.E."/>
            <person name="Liimatainen K."/>
            <person name="Lipzen A."/>
            <person name="Lukacs Z."/>
            <person name="Mihaltcheva S."/>
            <person name="Morgado L.N."/>
            <person name="Niskanen T."/>
            <person name="Noordeloos M.E."/>
            <person name="Ohm R.A."/>
            <person name="Ortiz-Santana B."/>
            <person name="Ovrebo C."/>
            <person name="Racz N."/>
            <person name="Riley R."/>
            <person name="Savchenko A."/>
            <person name="Shiryaev A."/>
            <person name="Soop K."/>
            <person name="Spirin V."/>
            <person name="Szebenyi C."/>
            <person name="Tomsovsky M."/>
            <person name="Tulloss R.E."/>
            <person name="Uehling J."/>
            <person name="Grigoriev I.V."/>
            <person name="Vagvolgyi C."/>
            <person name="Papp T."/>
            <person name="Martin F.M."/>
            <person name="Miettinen O."/>
            <person name="Hibbett D.S."/>
            <person name="Nagy L.G."/>
        </authorList>
    </citation>
    <scope>NUCLEOTIDE SEQUENCE [LARGE SCALE GENOMIC DNA]</scope>
    <source>
        <strain evidence="1 2">FP101781</strain>
    </source>
</reference>